<feature type="binding site" evidence="9">
    <location>
        <position position="164"/>
    </location>
    <ligand>
        <name>[4Fe-4S] cluster</name>
        <dbReference type="ChEBI" id="CHEBI:49883"/>
        <label>2</label>
        <note>4Fe-4S-S-AdoMet</note>
    </ligand>
</feature>
<dbReference type="PROSITE" id="PS51918">
    <property type="entry name" value="RADICAL_SAM"/>
    <property type="match status" value="1"/>
</dbReference>
<evidence type="ECO:0000256" key="6">
    <source>
        <dbReference type="ARBA" id="ARBA00023004"/>
    </source>
</evidence>
<dbReference type="SFLD" id="SFLDG01061">
    <property type="entry name" value="methylthiotransferase"/>
    <property type="match status" value="1"/>
</dbReference>
<dbReference type="HAMAP" id="MF_01864">
    <property type="entry name" value="tRNA_metthiotr_MiaB"/>
    <property type="match status" value="1"/>
</dbReference>
<dbReference type="InterPro" id="IPR005839">
    <property type="entry name" value="Methylthiotransferase"/>
</dbReference>
<dbReference type="Proteomes" id="UP001500238">
    <property type="component" value="Unassembled WGS sequence"/>
</dbReference>
<protein>
    <recommendedName>
        <fullName evidence="8 9">tRNA-2-methylthio-N(6)-dimethylallyladenosine synthase</fullName>
        <ecNumber evidence="8 9">2.8.4.3</ecNumber>
    </recommendedName>
    <alternativeName>
        <fullName evidence="9">(Dimethylallyl)adenosine tRNA methylthiotransferase MiaB</fullName>
    </alternativeName>
    <alternativeName>
        <fullName evidence="9">tRNA-i(6)A37 methylthiotransferase</fullName>
    </alternativeName>
</protein>
<gene>
    <name evidence="9 13" type="primary">miaB</name>
    <name evidence="13" type="ORF">GCM10009102_23920</name>
</gene>
<dbReference type="PANTHER" id="PTHR43020">
    <property type="entry name" value="CDK5 REGULATORY SUBUNIT-ASSOCIATED PROTEIN 1"/>
    <property type="match status" value="1"/>
</dbReference>
<dbReference type="InterPro" id="IPR006638">
    <property type="entry name" value="Elp3/MiaA/NifB-like_rSAM"/>
</dbReference>
<comment type="subcellular location">
    <subcellularLocation>
        <location evidence="9">Cytoplasm</location>
    </subcellularLocation>
</comment>
<feature type="domain" description="MTTase N-terminal" evidence="11">
    <location>
        <begin position="11"/>
        <end position="128"/>
    </location>
</feature>
<keyword evidence="5 9" id="KW-0479">Metal-binding</keyword>
<dbReference type="InterPro" id="IPR013848">
    <property type="entry name" value="Methylthiotransferase_N"/>
</dbReference>
<dbReference type="Gene3D" id="3.40.50.12160">
    <property type="entry name" value="Methylthiotransferase, N-terminal domain"/>
    <property type="match status" value="1"/>
</dbReference>
<feature type="binding site" evidence="9">
    <location>
        <position position="56"/>
    </location>
    <ligand>
        <name>[4Fe-4S] cluster</name>
        <dbReference type="ChEBI" id="CHEBI:49883"/>
        <label>1</label>
    </ligand>
</feature>
<dbReference type="SUPFAM" id="SSF102114">
    <property type="entry name" value="Radical SAM enzymes"/>
    <property type="match status" value="1"/>
</dbReference>
<evidence type="ECO:0000259" key="12">
    <source>
        <dbReference type="PROSITE" id="PS51918"/>
    </source>
</evidence>
<dbReference type="PROSITE" id="PS01278">
    <property type="entry name" value="MTTASE_RADICAL"/>
    <property type="match status" value="1"/>
</dbReference>
<evidence type="ECO:0000256" key="1">
    <source>
        <dbReference type="ARBA" id="ARBA00003234"/>
    </source>
</evidence>
<evidence type="ECO:0000256" key="8">
    <source>
        <dbReference type="ARBA" id="ARBA00033765"/>
    </source>
</evidence>
<feature type="binding site" evidence="9">
    <location>
        <position position="171"/>
    </location>
    <ligand>
        <name>[4Fe-4S] cluster</name>
        <dbReference type="ChEBI" id="CHEBI:49883"/>
        <label>2</label>
        <note>4Fe-4S-S-AdoMet</note>
    </ligand>
</feature>
<keyword evidence="3 9" id="KW-0808">Transferase</keyword>
<comment type="caution">
    <text evidence="13">The sequence shown here is derived from an EMBL/GenBank/DDBJ whole genome shotgun (WGS) entry which is preliminary data.</text>
</comment>
<evidence type="ECO:0000256" key="5">
    <source>
        <dbReference type="ARBA" id="ARBA00022723"/>
    </source>
</evidence>
<dbReference type="InterPro" id="IPR020612">
    <property type="entry name" value="Methylthiotransferase_CS"/>
</dbReference>
<dbReference type="NCBIfam" id="TIGR00089">
    <property type="entry name" value="MiaB/RimO family radical SAM methylthiotransferase"/>
    <property type="match status" value="1"/>
</dbReference>
<comment type="cofactor">
    <cofactor evidence="9">
        <name>[4Fe-4S] cluster</name>
        <dbReference type="ChEBI" id="CHEBI:49883"/>
    </cofactor>
    <text evidence="9">Binds 2 [4Fe-4S] clusters. One cluster is coordinated with 3 cysteines and an exchangeable S-adenosyl-L-methionine.</text>
</comment>
<dbReference type="InterPro" id="IPR002792">
    <property type="entry name" value="TRAM_dom"/>
</dbReference>
<evidence type="ECO:0000259" key="11">
    <source>
        <dbReference type="PROSITE" id="PS51449"/>
    </source>
</evidence>
<feature type="domain" description="Radical SAM core" evidence="12">
    <location>
        <begin position="150"/>
        <end position="377"/>
    </location>
</feature>
<evidence type="ECO:0000313" key="13">
    <source>
        <dbReference type="EMBL" id="GAA0672015.1"/>
    </source>
</evidence>
<organism evidence="13 14">
    <name type="scientific">Sphingomonas insulae</name>
    <dbReference type="NCBI Taxonomy" id="424800"/>
    <lineage>
        <taxon>Bacteria</taxon>
        <taxon>Pseudomonadati</taxon>
        <taxon>Pseudomonadota</taxon>
        <taxon>Alphaproteobacteria</taxon>
        <taxon>Sphingomonadales</taxon>
        <taxon>Sphingomonadaceae</taxon>
        <taxon>Sphingomonas</taxon>
    </lineage>
</organism>
<feature type="binding site" evidence="9">
    <location>
        <position position="168"/>
    </location>
    <ligand>
        <name>[4Fe-4S] cluster</name>
        <dbReference type="ChEBI" id="CHEBI:49883"/>
        <label>2</label>
        <note>4Fe-4S-S-AdoMet</note>
    </ligand>
</feature>
<keyword evidence="4 9" id="KW-0949">S-adenosyl-L-methionine</keyword>
<dbReference type="InterPro" id="IPR006463">
    <property type="entry name" value="MiaB_methiolase"/>
</dbReference>
<dbReference type="EC" id="2.8.4.3" evidence="8 9"/>
<dbReference type="EMBL" id="BAAAES010000009">
    <property type="protein sequence ID" value="GAA0672015.1"/>
    <property type="molecule type" value="Genomic_DNA"/>
</dbReference>
<keyword evidence="7 9" id="KW-0411">Iron-sulfur</keyword>
<reference evidence="14" key="1">
    <citation type="journal article" date="2019" name="Int. J. Syst. Evol. Microbiol.">
        <title>The Global Catalogue of Microorganisms (GCM) 10K type strain sequencing project: providing services to taxonomists for standard genome sequencing and annotation.</title>
        <authorList>
            <consortium name="The Broad Institute Genomics Platform"/>
            <consortium name="The Broad Institute Genome Sequencing Center for Infectious Disease"/>
            <person name="Wu L."/>
            <person name="Ma J."/>
        </authorList>
    </citation>
    <scope>NUCLEOTIDE SEQUENCE [LARGE SCALE GENOMIC DNA]</scope>
    <source>
        <strain evidence="14">JCM 14603</strain>
    </source>
</reference>
<feature type="binding site" evidence="9">
    <location>
        <position position="20"/>
    </location>
    <ligand>
        <name>[4Fe-4S] cluster</name>
        <dbReference type="ChEBI" id="CHEBI:49883"/>
        <label>1</label>
    </ligand>
</feature>
<proteinExistence type="inferred from homology"/>
<dbReference type="PANTHER" id="PTHR43020:SF2">
    <property type="entry name" value="MITOCHONDRIAL TRNA METHYLTHIOTRANSFERASE CDK5RAP1"/>
    <property type="match status" value="1"/>
</dbReference>
<dbReference type="PROSITE" id="PS50926">
    <property type="entry name" value="TRAM"/>
    <property type="match status" value="1"/>
</dbReference>
<dbReference type="PROSITE" id="PS51449">
    <property type="entry name" value="MTTASE_N"/>
    <property type="match status" value="1"/>
</dbReference>
<dbReference type="InterPro" id="IPR007197">
    <property type="entry name" value="rSAM"/>
</dbReference>
<dbReference type="SFLD" id="SFLDS00029">
    <property type="entry name" value="Radical_SAM"/>
    <property type="match status" value="1"/>
</dbReference>
<evidence type="ECO:0000256" key="9">
    <source>
        <dbReference type="HAMAP-Rule" id="MF_01864"/>
    </source>
</evidence>
<dbReference type="SFLD" id="SFLDG01082">
    <property type="entry name" value="B12-binding_domain_containing"/>
    <property type="match status" value="1"/>
</dbReference>
<evidence type="ECO:0000256" key="7">
    <source>
        <dbReference type="ARBA" id="ARBA00023014"/>
    </source>
</evidence>
<dbReference type="NCBIfam" id="TIGR01574">
    <property type="entry name" value="miaB-methiolase"/>
    <property type="match status" value="1"/>
</dbReference>
<dbReference type="RefSeq" id="WP_166753143.1">
    <property type="nucleotide sequence ID" value="NZ_BAAAES010000009.1"/>
</dbReference>
<comment type="catalytic activity">
    <reaction evidence="9">
        <text>N(6)-dimethylallyladenosine(37) in tRNA + (sulfur carrier)-SH + AH2 + 2 S-adenosyl-L-methionine = 2-methylsulfanyl-N(6)-dimethylallyladenosine(37) in tRNA + (sulfur carrier)-H + 5'-deoxyadenosine + L-methionine + A + S-adenosyl-L-homocysteine + 2 H(+)</text>
        <dbReference type="Rhea" id="RHEA:37067"/>
        <dbReference type="Rhea" id="RHEA-COMP:10375"/>
        <dbReference type="Rhea" id="RHEA-COMP:10376"/>
        <dbReference type="Rhea" id="RHEA-COMP:14737"/>
        <dbReference type="Rhea" id="RHEA-COMP:14739"/>
        <dbReference type="ChEBI" id="CHEBI:13193"/>
        <dbReference type="ChEBI" id="CHEBI:15378"/>
        <dbReference type="ChEBI" id="CHEBI:17319"/>
        <dbReference type="ChEBI" id="CHEBI:17499"/>
        <dbReference type="ChEBI" id="CHEBI:29917"/>
        <dbReference type="ChEBI" id="CHEBI:57844"/>
        <dbReference type="ChEBI" id="CHEBI:57856"/>
        <dbReference type="ChEBI" id="CHEBI:59789"/>
        <dbReference type="ChEBI" id="CHEBI:64428"/>
        <dbReference type="ChEBI" id="CHEBI:74415"/>
        <dbReference type="ChEBI" id="CHEBI:74417"/>
        <dbReference type="EC" id="2.8.4.3"/>
    </reaction>
</comment>
<dbReference type="InterPro" id="IPR058240">
    <property type="entry name" value="rSAM_sf"/>
</dbReference>
<name>A0ABP3T0D6_9SPHN</name>
<dbReference type="InterPro" id="IPR023404">
    <property type="entry name" value="rSAM_horseshoe"/>
</dbReference>
<sequence length="445" mass="47929">MTSADPKTSPKTFHVKSFGCQMNVYDGERMAELMAADGMTATDDPGAADLVVLNTCHIRERATEKVYSDIGRLRKDARLADRPAPMIAVAGCVAQAEGDEIVRRAKVDVVVGPQAYHNLPGLVARAASGTASLDTDMPLLSKFASLPARRKVSPSAFLTVQEGCDKFCTYCVVPYTRGAEVSRPFAGIVDEAHALVDAGAREITLLGQNVNAWADGDKGLHDLIRTLDRIPGLTRIRYTTSHPNDMTQGLIDAHRDVESLMPFLHLPVQAGSDRVLKAMNRSHTRDSYLRLLDRVRAVRPDIAVSGDFIVGFPGETDAEFAETIALVDAVGYAQAYSFKYSPRPGTPAADMAGAIPDAVMDERLQRLQAALGRDQQAFNQASVGRTCDVLIERRGKLPGQMLGKSPWLQSVHLMTDAAIGDMVTVDLLSAGPVSMAGAERVRAAA</sequence>
<comment type="similarity">
    <text evidence="9">Belongs to the methylthiotransferase family. MiaB subfamily.</text>
</comment>
<keyword evidence="9" id="KW-0819">tRNA processing</keyword>
<comment type="subunit">
    <text evidence="9">Monomer.</text>
</comment>
<dbReference type="Pfam" id="PF00919">
    <property type="entry name" value="UPF0004"/>
    <property type="match status" value="1"/>
</dbReference>
<keyword evidence="14" id="KW-1185">Reference proteome</keyword>
<dbReference type="Gene3D" id="3.80.30.20">
    <property type="entry name" value="tm_1862 like domain"/>
    <property type="match status" value="1"/>
</dbReference>
<dbReference type="InterPro" id="IPR038135">
    <property type="entry name" value="Methylthiotransferase_N_sf"/>
</dbReference>
<dbReference type="Pfam" id="PF04055">
    <property type="entry name" value="Radical_SAM"/>
    <property type="match status" value="1"/>
</dbReference>
<feature type="domain" description="TRAM" evidence="10">
    <location>
        <begin position="380"/>
        <end position="442"/>
    </location>
</feature>
<keyword evidence="6 9" id="KW-0408">Iron</keyword>
<evidence type="ECO:0000256" key="3">
    <source>
        <dbReference type="ARBA" id="ARBA00022679"/>
    </source>
</evidence>
<comment type="function">
    <text evidence="1 9">Catalyzes the methylthiolation of N6-(dimethylallyl)adenosine (i(6)A), leading to the formation of 2-methylthio-N6-(dimethylallyl)adenosine (ms(2)i(6)A) at position 37 in tRNAs that read codons beginning with uridine.</text>
</comment>
<evidence type="ECO:0000259" key="10">
    <source>
        <dbReference type="PROSITE" id="PS50926"/>
    </source>
</evidence>
<dbReference type="SMART" id="SM00729">
    <property type="entry name" value="Elp3"/>
    <property type="match status" value="1"/>
</dbReference>
<dbReference type="CDD" id="cd01335">
    <property type="entry name" value="Radical_SAM"/>
    <property type="match status" value="1"/>
</dbReference>
<accession>A0ABP3T0D6</accession>
<feature type="binding site" evidence="9">
    <location>
        <position position="92"/>
    </location>
    <ligand>
        <name>[4Fe-4S] cluster</name>
        <dbReference type="ChEBI" id="CHEBI:49883"/>
        <label>1</label>
    </ligand>
</feature>
<keyword evidence="9" id="KW-0963">Cytoplasm</keyword>
<evidence type="ECO:0000256" key="4">
    <source>
        <dbReference type="ARBA" id="ARBA00022691"/>
    </source>
</evidence>
<evidence type="ECO:0000313" key="14">
    <source>
        <dbReference type="Proteomes" id="UP001500238"/>
    </source>
</evidence>
<dbReference type="SFLD" id="SFLDF00273">
    <property type="entry name" value="(dimethylallyl)adenosine_tRNA"/>
    <property type="match status" value="1"/>
</dbReference>
<keyword evidence="2 9" id="KW-0004">4Fe-4S</keyword>
<evidence type="ECO:0000256" key="2">
    <source>
        <dbReference type="ARBA" id="ARBA00022485"/>
    </source>
</evidence>